<dbReference type="Pfam" id="PF10099">
    <property type="entry name" value="RskA_C"/>
    <property type="match status" value="1"/>
</dbReference>
<comment type="subcellular location">
    <subcellularLocation>
        <location evidence="2">Cell membrane</location>
    </subcellularLocation>
    <subcellularLocation>
        <location evidence="1">Membrane</location>
        <topology evidence="1">Single-pass membrane protein</topology>
    </subcellularLocation>
</comment>
<dbReference type="InterPro" id="IPR027383">
    <property type="entry name" value="Znf_put"/>
</dbReference>
<accession>H0EAK2</accession>
<feature type="transmembrane region" description="Helical" evidence="10">
    <location>
        <begin position="117"/>
        <end position="136"/>
    </location>
</feature>
<evidence type="ECO:0000256" key="4">
    <source>
        <dbReference type="ARBA" id="ARBA00022692"/>
    </source>
</evidence>
<dbReference type="InterPro" id="IPR051474">
    <property type="entry name" value="Anti-sigma-K/W_factor"/>
</dbReference>
<keyword evidence="6 10" id="KW-0472">Membrane</keyword>
<dbReference type="InterPro" id="IPR018764">
    <property type="entry name" value="RskA_C"/>
</dbReference>
<dbReference type="Gene3D" id="1.10.10.1320">
    <property type="entry name" value="Anti-sigma factor, zinc-finger domain"/>
    <property type="match status" value="1"/>
</dbReference>
<reference evidence="13 14" key="1">
    <citation type="journal article" date="2013" name="Biodegradation">
        <title>Quantitative proteomic analysis of ibuprofen-degrading Patulibacter sp. strain I11.</title>
        <authorList>
            <person name="Almeida B."/>
            <person name="Kjeldal H."/>
            <person name="Lolas I."/>
            <person name="Knudsen A.D."/>
            <person name="Carvalho G."/>
            <person name="Nielsen K.L."/>
            <person name="Barreto Crespo M.T."/>
            <person name="Stensballe A."/>
            <person name="Nielsen J.L."/>
        </authorList>
    </citation>
    <scope>NUCLEOTIDE SEQUENCE [LARGE SCALE GENOMIC DNA]</scope>
    <source>
        <strain evidence="13 14">I11</strain>
    </source>
</reference>
<dbReference type="GO" id="GO:0006417">
    <property type="term" value="P:regulation of translation"/>
    <property type="evidence" value="ECO:0007669"/>
    <property type="project" value="TreeGrafter"/>
</dbReference>
<gene>
    <name evidence="13" type="ORF">PAI11_38760</name>
</gene>
<evidence type="ECO:0000313" key="14">
    <source>
        <dbReference type="Proteomes" id="UP000005143"/>
    </source>
</evidence>
<feature type="region of interest" description="Disordered" evidence="9">
    <location>
        <begin position="82"/>
        <end position="106"/>
    </location>
</feature>
<keyword evidence="4 10" id="KW-0812">Transmembrane</keyword>
<feature type="domain" description="Putative zinc-finger" evidence="12">
    <location>
        <begin position="9"/>
        <end position="39"/>
    </location>
</feature>
<comment type="caution">
    <text evidence="13">The sequence shown here is derived from an EMBL/GenBank/DDBJ whole genome shotgun (WGS) entry which is preliminary data.</text>
</comment>
<dbReference type="GO" id="GO:0016989">
    <property type="term" value="F:sigma factor antagonist activity"/>
    <property type="evidence" value="ECO:0007669"/>
    <property type="project" value="TreeGrafter"/>
</dbReference>
<dbReference type="Pfam" id="PF13490">
    <property type="entry name" value="zf-HC2"/>
    <property type="match status" value="1"/>
</dbReference>
<name>H0EAK2_9ACTN</name>
<evidence type="ECO:0000256" key="6">
    <source>
        <dbReference type="ARBA" id="ARBA00023136"/>
    </source>
</evidence>
<dbReference type="PATRIC" id="fig|1097667.3.peg.3841"/>
<evidence type="ECO:0000313" key="13">
    <source>
        <dbReference type="EMBL" id="EHN09329.1"/>
    </source>
</evidence>
<dbReference type="RefSeq" id="WP_007578339.1">
    <property type="nucleotide sequence ID" value="NZ_AGUD01000295.1"/>
</dbReference>
<dbReference type="PANTHER" id="PTHR37461:SF1">
    <property type="entry name" value="ANTI-SIGMA-K FACTOR RSKA"/>
    <property type="match status" value="1"/>
</dbReference>
<dbReference type="Proteomes" id="UP000005143">
    <property type="component" value="Unassembled WGS sequence"/>
</dbReference>
<evidence type="ECO:0000256" key="1">
    <source>
        <dbReference type="ARBA" id="ARBA00004167"/>
    </source>
</evidence>
<feature type="domain" description="Anti-sigma K factor RskA C-terminal" evidence="11">
    <location>
        <begin position="96"/>
        <end position="241"/>
    </location>
</feature>
<evidence type="ECO:0000256" key="7">
    <source>
        <dbReference type="ARBA" id="ARBA00029829"/>
    </source>
</evidence>
<evidence type="ECO:0000256" key="9">
    <source>
        <dbReference type="SAM" id="MobiDB-lite"/>
    </source>
</evidence>
<keyword evidence="5 10" id="KW-1133">Transmembrane helix</keyword>
<keyword evidence="14" id="KW-1185">Reference proteome</keyword>
<proteinExistence type="predicted"/>
<dbReference type="EMBL" id="AGUD01000295">
    <property type="protein sequence ID" value="EHN09329.1"/>
    <property type="molecule type" value="Genomic_DNA"/>
</dbReference>
<evidence type="ECO:0000256" key="5">
    <source>
        <dbReference type="ARBA" id="ARBA00022989"/>
    </source>
</evidence>
<sequence length="248" mass="25828">MSCREPQLAELLGPFALGACDDDEAARVRAHLPECADCRRRLEELEPVRLALLEDVPPVRPSPAVRATLMAQVREESDLFQAAAAPGAPPSAAPGPTRGRSPRNGRRWLDRARRPRALAVLAAALAALVVAGIAIGGGSGPAPRSIGFAVDRRLAPRGSAQLVVDGGRGRIEVAGLPAPAAGRRYQVWVARGSGRPRPTSALFDVDGRGDGAVDVPGSVADYDQVLVTDEPAEGSRTPTGAVVVRGRA</sequence>
<evidence type="ECO:0000256" key="3">
    <source>
        <dbReference type="ARBA" id="ARBA00022475"/>
    </source>
</evidence>
<dbReference type="PANTHER" id="PTHR37461">
    <property type="entry name" value="ANTI-SIGMA-K FACTOR RSKA"/>
    <property type="match status" value="1"/>
</dbReference>
<dbReference type="OrthoDB" id="153510at2"/>
<organism evidence="13 14">
    <name type="scientific">Patulibacter medicamentivorans</name>
    <dbReference type="NCBI Taxonomy" id="1097667"/>
    <lineage>
        <taxon>Bacteria</taxon>
        <taxon>Bacillati</taxon>
        <taxon>Actinomycetota</taxon>
        <taxon>Thermoleophilia</taxon>
        <taxon>Solirubrobacterales</taxon>
        <taxon>Patulibacteraceae</taxon>
        <taxon>Patulibacter</taxon>
    </lineage>
</organism>
<evidence type="ECO:0000256" key="2">
    <source>
        <dbReference type="ARBA" id="ARBA00004236"/>
    </source>
</evidence>
<dbReference type="GO" id="GO:0005886">
    <property type="term" value="C:plasma membrane"/>
    <property type="evidence" value="ECO:0007669"/>
    <property type="project" value="UniProtKB-SubCell"/>
</dbReference>
<protein>
    <recommendedName>
        <fullName evidence="8">Regulator of SigK</fullName>
    </recommendedName>
    <alternativeName>
        <fullName evidence="7">Sigma-K anti-sigma factor RskA</fullName>
    </alternativeName>
</protein>
<dbReference type="AlphaFoldDB" id="H0EAK2"/>
<evidence type="ECO:0000259" key="11">
    <source>
        <dbReference type="Pfam" id="PF10099"/>
    </source>
</evidence>
<dbReference type="InterPro" id="IPR041916">
    <property type="entry name" value="Anti_sigma_zinc_sf"/>
</dbReference>
<evidence type="ECO:0000256" key="8">
    <source>
        <dbReference type="ARBA" id="ARBA00030803"/>
    </source>
</evidence>
<keyword evidence="3" id="KW-1003">Cell membrane</keyword>
<evidence type="ECO:0000256" key="10">
    <source>
        <dbReference type="SAM" id="Phobius"/>
    </source>
</evidence>
<evidence type="ECO:0000259" key="12">
    <source>
        <dbReference type="Pfam" id="PF13490"/>
    </source>
</evidence>